<evidence type="ECO:0000256" key="4">
    <source>
        <dbReference type="ARBA" id="ARBA00022692"/>
    </source>
</evidence>
<sequence>MALDLTRQHATVRGMFPIRDHNPSGRTPYVTYTLMLANIAIFLSYWGLFRDPRAINAFFFDWALIPALISEGQGFAGLGTSMFLHGGWMHLAGNMLFLYIFGDNVEDELGHLTYLGFYLGCGVIAALAQYVTQPFSPVPTVGASGAIAGVMGGYLLMFPRARVDILVILIIFFRILPVPAWVVLAIWFGLQVFGELGAPGDGSGVAYWAHLGGFLAGLVLILPAWLRRGGPAFWHRTRGHPPHPEVRYTDTTRIPKVGRKR</sequence>
<dbReference type="Pfam" id="PF01694">
    <property type="entry name" value="Rhomboid"/>
    <property type="match status" value="1"/>
</dbReference>
<evidence type="ECO:0000313" key="10">
    <source>
        <dbReference type="Proteomes" id="UP000249165"/>
    </source>
</evidence>
<organism evidence="9 10">
    <name type="scientific">Salipiger aestuarii</name>
    <dbReference type="NCBI Taxonomy" id="568098"/>
    <lineage>
        <taxon>Bacteria</taxon>
        <taxon>Pseudomonadati</taxon>
        <taxon>Pseudomonadota</taxon>
        <taxon>Alphaproteobacteria</taxon>
        <taxon>Rhodobacterales</taxon>
        <taxon>Roseobacteraceae</taxon>
        <taxon>Salipiger</taxon>
    </lineage>
</organism>
<feature type="transmembrane region" description="Helical" evidence="7">
    <location>
        <begin position="112"/>
        <end position="132"/>
    </location>
</feature>
<evidence type="ECO:0000256" key="5">
    <source>
        <dbReference type="ARBA" id="ARBA00022989"/>
    </source>
</evidence>
<keyword evidence="9" id="KW-0645">Protease</keyword>
<dbReference type="Proteomes" id="UP000249165">
    <property type="component" value="Unassembled WGS sequence"/>
</dbReference>
<evidence type="ECO:0000256" key="6">
    <source>
        <dbReference type="ARBA" id="ARBA00023136"/>
    </source>
</evidence>
<keyword evidence="9" id="KW-0378">Hydrolase</keyword>
<keyword evidence="6 7" id="KW-0472">Membrane</keyword>
<feature type="domain" description="Peptidase S54 rhomboid" evidence="8">
    <location>
        <begin position="78"/>
        <end position="222"/>
    </location>
</feature>
<accession>A0A327Y7D3</accession>
<dbReference type="SUPFAM" id="SSF144091">
    <property type="entry name" value="Rhomboid-like"/>
    <property type="match status" value="1"/>
</dbReference>
<proteinExistence type="predicted"/>
<dbReference type="InterPro" id="IPR022764">
    <property type="entry name" value="Peptidase_S54_rhomboid_dom"/>
</dbReference>
<dbReference type="GO" id="GO:0004252">
    <property type="term" value="F:serine-type endopeptidase activity"/>
    <property type="evidence" value="ECO:0007669"/>
    <property type="project" value="InterPro"/>
</dbReference>
<dbReference type="InterPro" id="IPR035952">
    <property type="entry name" value="Rhomboid-like_sf"/>
</dbReference>
<comment type="subcellular location">
    <subcellularLocation>
        <location evidence="1">Membrane</location>
        <topology evidence="1">Multi-pass membrane protein</topology>
    </subcellularLocation>
</comment>
<dbReference type="AlphaFoldDB" id="A0A327Y7D3"/>
<gene>
    <name evidence="9" type="ORF">ATI53_101780</name>
</gene>
<evidence type="ECO:0000256" key="3">
    <source>
        <dbReference type="ARBA" id="ARBA00022519"/>
    </source>
</evidence>
<dbReference type="PANTHER" id="PTHR43066">
    <property type="entry name" value="RHOMBOID-RELATED PROTEIN"/>
    <property type="match status" value="1"/>
</dbReference>
<evidence type="ECO:0000256" key="2">
    <source>
        <dbReference type="ARBA" id="ARBA00022475"/>
    </source>
</evidence>
<keyword evidence="3" id="KW-0997">Cell inner membrane</keyword>
<protein>
    <submittedName>
        <fullName evidence="9">Membrane associated rhomboid family serine protease</fullName>
    </submittedName>
</protein>
<name>A0A327Y7D3_9RHOB</name>
<feature type="transmembrane region" description="Helical" evidence="7">
    <location>
        <begin position="207"/>
        <end position="226"/>
    </location>
</feature>
<feature type="transmembrane region" description="Helical" evidence="7">
    <location>
        <begin position="82"/>
        <end position="100"/>
    </location>
</feature>
<feature type="transmembrane region" description="Helical" evidence="7">
    <location>
        <begin position="29"/>
        <end position="48"/>
    </location>
</feature>
<evidence type="ECO:0000313" key="9">
    <source>
        <dbReference type="EMBL" id="RAK16993.1"/>
    </source>
</evidence>
<evidence type="ECO:0000259" key="8">
    <source>
        <dbReference type="Pfam" id="PF01694"/>
    </source>
</evidence>
<keyword evidence="5 7" id="KW-1133">Transmembrane helix</keyword>
<evidence type="ECO:0000256" key="1">
    <source>
        <dbReference type="ARBA" id="ARBA00004141"/>
    </source>
</evidence>
<reference evidence="9 10" key="1">
    <citation type="submission" date="2018-06" db="EMBL/GenBank/DDBJ databases">
        <title>Genomic Encyclopedia of Archaeal and Bacterial Type Strains, Phase II (KMG-II): from individual species to whole genera.</title>
        <authorList>
            <person name="Goeker M."/>
        </authorList>
    </citation>
    <scope>NUCLEOTIDE SEQUENCE [LARGE SCALE GENOMIC DNA]</scope>
    <source>
        <strain evidence="9 10">DSM 22011</strain>
    </source>
</reference>
<dbReference type="Gene3D" id="1.20.1540.10">
    <property type="entry name" value="Rhomboid-like"/>
    <property type="match status" value="1"/>
</dbReference>
<keyword evidence="10" id="KW-1185">Reference proteome</keyword>
<dbReference type="PANTHER" id="PTHR43066:SF26">
    <property type="entry name" value="RHOMBOID PROTEASE GLPG"/>
    <property type="match status" value="1"/>
</dbReference>
<keyword evidence="4 7" id="KW-0812">Transmembrane</keyword>
<dbReference type="EMBL" id="QLMG01000017">
    <property type="protein sequence ID" value="RAK16993.1"/>
    <property type="molecule type" value="Genomic_DNA"/>
</dbReference>
<evidence type="ECO:0000256" key="7">
    <source>
        <dbReference type="SAM" id="Phobius"/>
    </source>
</evidence>
<dbReference type="GO" id="GO:0016020">
    <property type="term" value="C:membrane"/>
    <property type="evidence" value="ECO:0007669"/>
    <property type="project" value="UniProtKB-SubCell"/>
</dbReference>
<dbReference type="GO" id="GO:0006508">
    <property type="term" value="P:proteolysis"/>
    <property type="evidence" value="ECO:0007669"/>
    <property type="project" value="UniProtKB-KW"/>
</dbReference>
<feature type="transmembrane region" description="Helical" evidence="7">
    <location>
        <begin position="138"/>
        <end position="158"/>
    </location>
</feature>
<feature type="transmembrane region" description="Helical" evidence="7">
    <location>
        <begin position="165"/>
        <end position="187"/>
    </location>
</feature>
<keyword evidence="2" id="KW-1003">Cell membrane</keyword>
<dbReference type="FunFam" id="1.20.1540.10:FF:000027">
    <property type="entry name" value="Rhomboid family intramembrane serine protease"/>
    <property type="match status" value="1"/>
</dbReference>
<feature type="transmembrane region" description="Helical" evidence="7">
    <location>
        <begin position="55"/>
        <end position="76"/>
    </location>
</feature>
<comment type="caution">
    <text evidence="9">The sequence shown here is derived from an EMBL/GenBank/DDBJ whole genome shotgun (WGS) entry which is preliminary data.</text>
</comment>